<evidence type="ECO:0000256" key="4">
    <source>
        <dbReference type="SAM" id="MobiDB-lite"/>
    </source>
</evidence>
<evidence type="ECO:0000256" key="2">
    <source>
        <dbReference type="ARBA" id="ARBA00022741"/>
    </source>
</evidence>
<dbReference type="SUPFAM" id="SSF48019">
    <property type="entry name" value="post-AAA+ oligomerization domain-like"/>
    <property type="match status" value="1"/>
</dbReference>
<protein>
    <submittedName>
        <fullName evidence="6">ATPase</fullName>
    </submittedName>
</protein>
<feature type="compositionally biased region" description="Gly residues" evidence="4">
    <location>
        <begin position="1"/>
        <end position="13"/>
    </location>
</feature>
<dbReference type="Pfam" id="PF00004">
    <property type="entry name" value="AAA"/>
    <property type="match status" value="1"/>
</dbReference>
<proteinExistence type="inferred from homology"/>
<evidence type="ECO:0000259" key="5">
    <source>
        <dbReference type="SMART" id="SM00382"/>
    </source>
</evidence>
<dbReference type="SUPFAM" id="SSF52540">
    <property type="entry name" value="P-loop containing nucleoside triphosphate hydrolases"/>
    <property type="match status" value="1"/>
</dbReference>
<organism evidence="6 7">
    <name type="scientific">Microlunatus capsulatus</name>
    <dbReference type="NCBI Taxonomy" id="99117"/>
    <lineage>
        <taxon>Bacteria</taxon>
        <taxon>Bacillati</taxon>
        <taxon>Actinomycetota</taxon>
        <taxon>Actinomycetes</taxon>
        <taxon>Propionibacteriales</taxon>
        <taxon>Propionibacteriaceae</taxon>
        <taxon>Microlunatus</taxon>
    </lineage>
</organism>
<dbReference type="InterPro" id="IPR032423">
    <property type="entry name" value="AAA_assoc_2"/>
</dbReference>
<keyword evidence="7" id="KW-1185">Reference proteome</keyword>
<feature type="compositionally biased region" description="Low complexity" evidence="4">
    <location>
        <begin position="14"/>
        <end position="25"/>
    </location>
</feature>
<dbReference type="InterPro" id="IPR027417">
    <property type="entry name" value="P-loop_NTPase"/>
</dbReference>
<keyword evidence="3" id="KW-0067">ATP-binding</keyword>
<name>A0ABS4Z385_9ACTN</name>
<dbReference type="InterPro" id="IPR008921">
    <property type="entry name" value="DNA_pol3_clamp-load_cplx_C"/>
</dbReference>
<reference evidence="6 7" key="1">
    <citation type="submission" date="2021-03" db="EMBL/GenBank/DDBJ databases">
        <title>Sequencing the genomes of 1000 actinobacteria strains.</title>
        <authorList>
            <person name="Klenk H.-P."/>
        </authorList>
    </citation>
    <scope>NUCLEOTIDE SEQUENCE [LARGE SCALE GENOMIC DNA]</scope>
    <source>
        <strain evidence="6 7">DSM 12936</strain>
    </source>
</reference>
<dbReference type="Proteomes" id="UP000758168">
    <property type="component" value="Unassembled WGS sequence"/>
</dbReference>
<dbReference type="InterPro" id="IPR003593">
    <property type="entry name" value="AAA+_ATPase"/>
</dbReference>
<comment type="similarity">
    <text evidence="1">Belongs to the AAA ATPase family. RarA/MGS1/WRNIP1 subfamily.</text>
</comment>
<dbReference type="Gene3D" id="1.20.272.10">
    <property type="match status" value="1"/>
</dbReference>
<sequence length="464" mass="48759">MSEDLFGGGGAAGGPAPSGSLGDAAGSHLPLAVRMRPRTVDEIVGQGHLLGPGSPLRRLAAGEAMSVFLWGPPGVGKTTIASVVSQSTRRRFVEVSAVTAGVKEVRAVLDQARRDLRVGQETVLFVDEVHRFSKTQQDVLLPAVENRLVTLVAATTENPSFSVISPLLSRSLLLTLKPLTDDDVSALLDRALSEERGLRTADGLPYELTEPARQTLLRLAGGDARRALTYLEEAAAGAEAVGDAQIDDDAVARAVDKAAIRYDRDGDQHYDVISAFIKSIRGSDVQAALHYLARMIAAGEDPRFIARRLVVLASEDIGMADPGALQTAVAAADAVAFIGMPEGRINLAQAVIALALAPKSKAVITAIDAALADVGAGKIGLVPAHLRDAHYAGAKKIGHGQGYVYAHDAPHGIAAQPYLPDELAGARYYSPTDHGAEAALAARLARIEQLLGRADPPARQPDRR</sequence>
<gene>
    <name evidence="6" type="ORF">JOF54_000383</name>
</gene>
<evidence type="ECO:0000256" key="3">
    <source>
        <dbReference type="ARBA" id="ARBA00022840"/>
    </source>
</evidence>
<dbReference type="SMART" id="SM00382">
    <property type="entry name" value="AAA"/>
    <property type="match status" value="1"/>
</dbReference>
<dbReference type="InterPro" id="IPR003959">
    <property type="entry name" value="ATPase_AAA_core"/>
</dbReference>
<dbReference type="InterPro" id="IPR051314">
    <property type="entry name" value="AAA_ATPase_RarA/MGS1/WRNIP1"/>
</dbReference>
<comment type="caution">
    <text evidence="6">The sequence shown here is derived from an EMBL/GenBank/DDBJ whole genome shotgun (WGS) entry which is preliminary data.</text>
</comment>
<evidence type="ECO:0000256" key="1">
    <source>
        <dbReference type="ARBA" id="ARBA00008959"/>
    </source>
</evidence>
<keyword evidence="2" id="KW-0547">Nucleotide-binding</keyword>
<evidence type="ECO:0000313" key="6">
    <source>
        <dbReference type="EMBL" id="MBP2415461.1"/>
    </source>
</evidence>
<dbReference type="Gene3D" id="1.10.8.60">
    <property type="match status" value="1"/>
</dbReference>
<evidence type="ECO:0000313" key="7">
    <source>
        <dbReference type="Proteomes" id="UP000758168"/>
    </source>
</evidence>
<dbReference type="CDD" id="cd18139">
    <property type="entry name" value="HLD_clamp_RarA"/>
    <property type="match status" value="1"/>
</dbReference>
<dbReference type="Pfam" id="PF12002">
    <property type="entry name" value="MgsA_C"/>
    <property type="match status" value="1"/>
</dbReference>
<dbReference type="CDD" id="cd00009">
    <property type="entry name" value="AAA"/>
    <property type="match status" value="1"/>
</dbReference>
<feature type="region of interest" description="Disordered" evidence="4">
    <location>
        <begin position="1"/>
        <end position="25"/>
    </location>
</feature>
<feature type="domain" description="AAA+ ATPase" evidence="5">
    <location>
        <begin position="63"/>
        <end position="179"/>
    </location>
</feature>
<accession>A0ABS4Z385</accession>
<dbReference type="PANTHER" id="PTHR13779">
    <property type="entry name" value="WERNER HELICASE-INTERACTING PROTEIN 1 FAMILY MEMBER"/>
    <property type="match status" value="1"/>
</dbReference>
<dbReference type="Gene3D" id="3.40.50.300">
    <property type="entry name" value="P-loop containing nucleotide triphosphate hydrolases"/>
    <property type="match status" value="1"/>
</dbReference>
<dbReference type="InterPro" id="IPR021886">
    <property type="entry name" value="MgsA_C"/>
</dbReference>
<dbReference type="Pfam" id="PF16193">
    <property type="entry name" value="AAA_assoc_2"/>
    <property type="match status" value="1"/>
</dbReference>
<dbReference type="Gene3D" id="1.10.3710.10">
    <property type="entry name" value="DNA polymerase III clamp loader subunits, C-terminal domain"/>
    <property type="match status" value="1"/>
</dbReference>
<dbReference type="PANTHER" id="PTHR13779:SF7">
    <property type="entry name" value="ATPASE WRNIP1"/>
    <property type="match status" value="1"/>
</dbReference>
<dbReference type="RefSeq" id="WP_307803724.1">
    <property type="nucleotide sequence ID" value="NZ_BAAAMH010000036.1"/>
</dbReference>
<dbReference type="EMBL" id="JAGIOB010000001">
    <property type="protein sequence ID" value="MBP2415461.1"/>
    <property type="molecule type" value="Genomic_DNA"/>
</dbReference>